<gene>
    <name evidence="9" type="ORF">M5D96_012243</name>
</gene>
<evidence type="ECO:0000256" key="3">
    <source>
        <dbReference type="ARBA" id="ARBA00022618"/>
    </source>
</evidence>
<comment type="caution">
    <text evidence="9">The sequence shown here is derived from an EMBL/GenBank/DDBJ whole genome shotgun (WGS) entry which is preliminary data.</text>
</comment>
<feature type="coiled-coil region" evidence="7">
    <location>
        <begin position="65"/>
        <end position="161"/>
    </location>
</feature>
<comment type="subcellular location">
    <subcellularLocation>
        <location evidence="1">Nucleus</location>
    </subcellularLocation>
</comment>
<dbReference type="SUPFAM" id="SSF75704">
    <property type="entry name" value="Mitotic arrest deficient-like 1, Mad1"/>
    <property type="match status" value="1"/>
</dbReference>
<accession>A0A9P9YDR6</accession>
<feature type="coiled-coil region" evidence="7">
    <location>
        <begin position="551"/>
        <end position="585"/>
    </location>
</feature>
<dbReference type="GO" id="GO:0072686">
    <property type="term" value="C:mitotic spindle"/>
    <property type="evidence" value="ECO:0007669"/>
    <property type="project" value="TreeGrafter"/>
</dbReference>
<organism evidence="9 10">
    <name type="scientific">Drosophila gunungcola</name>
    <name type="common">fruit fly</name>
    <dbReference type="NCBI Taxonomy" id="103775"/>
    <lineage>
        <taxon>Eukaryota</taxon>
        <taxon>Metazoa</taxon>
        <taxon>Ecdysozoa</taxon>
        <taxon>Arthropoda</taxon>
        <taxon>Hexapoda</taxon>
        <taxon>Insecta</taxon>
        <taxon>Pterygota</taxon>
        <taxon>Neoptera</taxon>
        <taxon>Endopterygota</taxon>
        <taxon>Diptera</taxon>
        <taxon>Brachycera</taxon>
        <taxon>Muscomorpha</taxon>
        <taxon>Ephydroidea</taxon>
        <taxon>Drosophilidae</taxon>
        <taxon>Drosophila</taxon>
        <taxon>Sophophora</taxon>
    </lineage>
</organism>
<evidence type="ECO:0000256" key="5">
    <source>
        <dbReference type="ARBA" id="ARBA00023242"/>
    </source>
</evidence>
<dbReference type="InterPro" id="IPR008672">
    <property type="entry name" value="Mad1"/>
</dbReference>
<evidence type="ECO:0000256" key="8">
    <source>
        <dbReference type="SAM" id="MobiDB-lite"/>
    </source>
</evidence>
<name>A0A9P9YDR6_9MUSC</name>
<evidence type="ECO:0000256" key="2">
    <source>
        <dbReference type="ARBA" id="ARBA00008029"/>
    </source>
</evidence>
<protein>
    <recommendedName>
        <fullName evidence="11">Mitotic spindle assembly checkpoint protein MAD1</fullName>
    </recommendedName>
</protein>
<dbReference type="Gene3D" id="6.10.250.90">
    <property type="match status" value="1"/>
</dbReference>
<comment type="similarity">
    <text evidence="2">Belongs to the MAD1 family.</text>
</comment>
<evidence type="ECO:0000256" key="4">
    <source>
        <dbReference type="ARBA" id="ARBA00022776"/>
    </source>
</evidence>
<evidence type="ECO:0000256" key="6">
    <source>
        <dbReference type="ARBA" id="ARBA00023306"/>
    </source>
</evidence>
<dbReference type="PANTHER" id="PTHR23168:SF0">
    <property type="entry name" value="MITOTIC SPINDLE ASSEMBLY CHECKPOINT PROTEIN MAD1"/>
    <property type="match status" value="1"/>
</dbReference>
<keyword evidence="3" id="KW-0132">Cell division</keyword>
<dbReference type="GO" id="GO:0051315">
    <property type="term" value="P:attachment of mitotic spindle microtubules to kinetochore"/>
    <property type="evidence" value="ECO:0007669"/>
    <property type="project" value="TreeGrafter"/>
</dbReference>
<feature type="coiled-coil region" evidence="7">
    <location>
        <begin position="453"/>
        <end position="518"/>
    </location>
</feature>
<dbReference type="AlphaFoldDB" id="A0A9P9YDR6"/>
<dbReference type="Gene3D" id="3.30.457.60">
    <property type="match status" value="1"/>
</dbReference>
<dbReference type="GO" id="GO:0051301">
    <property type="term" value="P:cell division"/>
    <property type="evidence" value="ECO:0007669"/>
    <property type="project" value="UniProtKB-KW"/>
</dbReference>
<dbReference type="OrthoDB" id="331602at2759"/>
<evidence type="ECO:0000256" key="7">
    <source>
        <dbReference type="SAM" id="Coils"/>
    </source>
</evidence>
<dbReference type="EMBL" id="JAMKOV010000051">
    <property type="protein sequence ID" value="KAI8035020.1"/>
    <property type="molecule type" value="Genomic_DNA"/>
</dbReference>
<keyword evidence="7" id="KW-0175">Coiled coil</keyword>
<reference evidence="9" key="1">
    <citation type="journal article" date="2023" name="Genome Biol. Evol.">
        <title>Long-read-based Genome Assembly of Drosophila gunungcola Reveals Fewer Chemosensory Genes in Flower-breeding Species.</title>
        <authorList>
            <person name="Negi A."/>
            <person name="Liao B.Y."/>
            <person name="Yeh S.D."/>
        </authorList>
    </citation>
    <scope>NUCLEOTIDE SEQUENCE</scope>
    <source>
        <strain evidence="9">Sukarami</strain>
    </source>
</reference>
<keyword evidence="5" id="KW-0539">Nucleus</keyword>
<evidence type="ECO:0000256" key="1">
    <source>
        <dbReference type="ARBA" id="ARBA00004123"/>
    </source>
</evidence>
<keyword evidence="6" id="KW-0131">Cell cycle</keyword>
<dbReference type="Pfam" id="PF05557">
    <property type="entry name" value="MAD"/>
    <property type="match status" value="1"/>
</dbReference>
<dbReference type="PANTHER" id="PTHR23168">
    <property type="entry name" value="MITOTIC SPINDLE ASSEMBLY CHECKPOINT PROTEIN MAD1 MITOTIC ARREST DEFICIENT-LIKE PROTEIN 1"/>
    <property type="match status" value="1"/>
</dbReference>
<dbReference type="GO" id="GO:0005635">
    <property type="term" value="C:nuclear envelope"/>
    <property type="evidence" value="ECO:0007669"/>
    <property type="project" value="TreeGrafter"/>
</dbReference>
<dbReference type="GO" id="GO:0007094">
    <property type="term" value="P:mitotic spindle assembly checkpoint signaling"/>
    <property type="evidence" value="ECO:0007669"/>
    <property type="project" value="InterPro"/>
</dbReference>
<evidence type="ECO:0000313" key="9">
    <source>
        <dbReference type="EMBL" id="KAI8035020.1"/>
    </source>
</evidence>
<evidence type="ECO:0008006" key="11">
    <source>
        <dbReference type="Google" id="ProtNLM"/>
    </source>
</evidence>
<sequence length="669" mass="77655">MGETPNSKHLNNLSTSAGNDHVASSKRRRLEWESPLGSLNATRSSAEPVPQERSSQTTIKLRVELIESKALVIKLRDEIDQMNREHQEALMLAESKSAALKAQCDSTGKRYVELQEEYQTLRARELAHKFAARQATAELAEVKLKNERDKANWQKEEREQEAAHRDAQLLTNNEMSKFRQMAHRCAIELQSMRHDAERLRQWNAELREQVSGHVALRNNFEMQEQSLRVANERIKELEYEIQSYNDWKEVTKVAQETLASVPYLRAEVERLRKSNKNLHTLIGDKLLLEEQVNDYKERLERDDGVRAEAASLQVKLTHAEQEIVEWAQVAQDHCLANTMASPMALRGRIETLLQQDLIHVAEKGSSESVRKHLQETVSDLEVKCALYLKNIEDMNIELKRHTNYEEQLQRKLMIVSQERDVSKHLMKNFEKDMRMSYISVMDSTQDVQVRIRVNTLERTVADYKKMCDLQESQIEDLRQQAVPAAPFGAGYDSVRKEMDTLRLENDRLRRRKEDLELAMMDRLEAQVKNFKVLNLEENPAADAPEDSNNSMEYLKQSNKKLLADLKQLKTEKDDLKAAQNAYRNVCYWLLGYKIDCIGGRSSYRIASRFAKHPDEYLDITLYRSRRLSVLDSSYSQTVCPPIHQYLTNNDFPSFFANLTQKLLREPTTD</sequence>
<feature type="region of interest" description="Disordered" evidence="8">
    <location>
        <begin position="1"/>
        <end position="57"/>
    </location>
</feature>
<keyword evidence="4" id="KW-0498">Mitosis</keyword>
<evidence type="ECO:0000313" key="10">
    <source>
        <dbReference type="Proteomes" id="UP001059596"/>
    </source>
</evidence>
<proteinExistence type="inferred from homology"/>
<feature type="compositionally biased region" description="Polar residues" evidence="8">
    <location>
        <begin position="1"/>
        <end position="18"/>
    </location>
</feature>
<dbReference type="Proteomes" id="UP001059596">
    <property type="component" value="Unassembled WGS sequence"/>
</dbReference>
<feature type="coiled-coil region" evidence="7">
    <location>
        <begin position="189"/>
        <end position="240"/>
    </location>
</feature>
<keyword evidence="10" id="KW-1185">Reference proteome</keyword>
<dbReference type="GO" id="GO:0000776">
    <property type="term" value="C:kinetochore"/>
    <property type="evidence" value="ECO:0007669"/>
    <property type="project" value="TreeGrafter"/>
</dbReference>